<feature type="transmembrane region" description="Helical" evidence="2">
    <location>
        <begin position="979"/>
        <end position="1000"/>
    </location>
</feature>
<reference evidence="4" key="2">
    <citation type="submission" date="2015-01" db="EMBL/GenBank/DDBJ databases">
        <title>Evolutionary Origins and Diversification of the Mycorrhizal Mutualists.</title>
        <authorList>
            <consortium name="DOE Joint Genome Institute"/>
            <consortium name="Mycorrhizal Genomics Consortium"/>
            <person name="Kohler A."/>
            <person name="Kuo A."/>
            <person name="Nagy L.G."/>
            <person name="Floudas D."/>
            <person name="Copeland A."/>
            <person name="Barry K.W."/>
            <person name="Cichocki N."/>
            <person name="Veneault-Fourrey C."/>
            <person name="LaButti K."/>
            <person name="Lindquist E.A."/>
            <person name="Lipzen A."/>
            <person name="Lundell T."/>
            <person name="Morin E."/>
            <person name="Murat C."/>
            <person name="Riley R."/>
            <person name="Ohm R."/>
            <person name="Sun H."/>
            <person name="Tunlid A."/>
            <person name="Henrissat B."/>
            <person name="Grigoriev I.V."/>
            <person name="Hibbett D.S."/>
            <person name="Martin F."/>
        </authorList>
    </citation>
    <scope>NUCLEOTIDE SEQUENCE [LARGE SCALE GENOMIC DNA]</scope>
    <source>
        <strain evidence="4">MAFF 305830</strain>
    </source>
</reference>
<feature type="compositionally biased region" description="Polar residues" evidence="1">
    <location>
        <begin position="212"/>
        <end position="243"/>
    </location>
</feature>
<protein>
    <submittedName>
        <fullName evidence="3">Uncharacterized protein</fullName>
    </submittedName>
</protein>
<feature type="region of interest" description="Disordered" evidence="1">
    <location>
        <begin position="1"/>
        <end position="111"/>
    </location>
</feature>
<feature type="compositionally biased region" description="Polar residues" evidence="1">
    <location>
        <begin position="1"/>
        <end position="15"/>
    </location>
</feature>
<dbReference type="OrthoDB" id="3266191at2759"/>
<keyword evidence="2" id="KW-0472">Membrane</keyword>
<feature type="compositionally biased region" description="Basic and acidic residues" evidence="1">
    <location>
        <begin position="168"/>
        <end position="181"/>
    </location>
</feature>
<feature type="compositionally biased region" description="Polar residues" evidence="1">
    <location>
        <begin position="412"/>
        <end position="429"/>
    </location>
</feature>
<keyword evidence="2" id="KW-0812">Transmembrane</keyword>
<evidence type="ECO:0000313" key="3">
    <source>
        <dbReference type="EMBL" id="KIM33880.1"/>
    </source>
</evidence>
<keyword evidence="2" id="KW-1133">Transmembrane helix</keyword>
<name>A0A0C3BAN5_SERVB</name>
<feature type="region of interest" description="Disordered" evidence="1">
    <location>
        <begin position="408"/>
        <end position="494"/>
    </location>
</feature>
<dbReference type="HOGENOM" id="CLU_298996_0_0_1"/>
<keyword evidence="4" id="KW-1185">Reference proteome</keyword>
<dbReference type="STRING" id="933852.A0A0C3BAN5"/>
<feature type="transmembrane region" description="Helical" evidence="2">
    <location>
        <begin position="856"/>
        <end position="881"/>
    </location>
</feature>
<feature type="compositionally biased region" description="Low complexity" evidence="1">
    <location>
        <begin position="198"/>
        <end position="211"/>
    </location>
</feature>
<evidence type="ECO:0000256" key="1">
    <source>
        <dbReference type="SAM" id="MobiDB-lite"/>
    </source>
</evidence>
<reference evidence="3 4" key="1">
    <citation type="submission" date="2014-04" db="EMBL/GenBank/DDBJ databases">
        <authorList>
            <consortium name="DOE Joint Genome Institute"/>
            <person name="Kuo A."/>
            <person name="Zuccaro A."/>
            <person name="Kohler A."/>
            <person name="Nagy L.G."/>
            <person name="Floudas D."/>
            <person name="Copeland A."/>
            <person name="Barry K.W."/>
            <person name="Cichocki N."/>
            <person name="Veneault-Fourrey C."/>
            <person name="LaButti K."/>
            <person name="Lindquist E.A."/>
            <person name="Lipzen A."/>
            <person name="Lundell T."/>
            <person name="Morin E."/>
            <person name="Murat C."/>
            <person name="Sun H."/>
            <person name="Tunlid A."/>
            <person name="Henrissat B."/>
            <person name="Grigoriev I.V."/>
            <person name="Hibbett D.S."/>
            <person name="Martin F."/>
            <person name="Nordberg H.P."/>
            <person name="Cantor M.N."/>
            <person name="Hua S.X."/>
        </authorList>
    </citation>
    <scope>NUCLEOTIDE SEQUENCE [LARGE SCALE GENOMIC DNA]</scope>
    <source>
        <strain evidence="3 4">MAFF 305830</strain>
    </source>
</reference>
<proteinExistence type="predicted"/>
<feature type="compositionally biased region" description="Basic residues" evidence="1">
    <location>
        <begin position="95"/>
        <end position="104"/>
    </location>
</feature>
<sequence>MQQNATGSGHSSSRVQFPEQLLGAEIPRPPSTRPLPRIGSHNRDPSIPWPANEGNERTRTSSIGSSHRPEGIGLGRPSRSPVHVPSPLNPATRRGSGHHIHRKRDSSETFDASKYDFDNAFGQTEVPNTSIHLWDSFSLSYTNPIQVATDHSEGIARLAQLQRKRRKATEGHRSSRQEDPNIVKTESYSDNLKDSSRGPRAPAPSSQAPSSTLVESSRQLSYSRSATVRSDTPSSQEHSQDSACGQGEGGTESDELWTSVFQRGSRGKGRSTPLTEQQYNDLEKATDERIAKIRAQTSSAGLERARTTADQLQRRYDLIFPSLAPGETPFNLMDVIRWRREKFAESLKSSTSGKLSREAEIEKKSLSWRPHLTELHDPKCPRYRSRIYAPWHLTACLMEESLQPHKPVFTASPLSNNSPVRAAPPSSSENELRPPSERVGGGDISGENDSNQSGGELFSRGLGSLRRFKKSLPGPSSKSVDLSPRASPHHSKASISSLHLFGSGGAISPSSSRAHINKLFNPFSPPKPVGEQSDDGHLSGSANEKEGYASSGPKIRVSGNDQDRLGLPLSEEERSQRSSDEGKASPIKRLRPRNFFTRDETVKPITSRQRAESAPIPVPIYSKPYNSDLDLMSLKPDPNKRLRRRPLSAEPRHIESHEEKEEEIEELDHAYTQREQECMTFDKLIKDIDQEQHQLLQLGREYLREVSELKRRFHLDNFALPTEHDFRILTESNIVGDPASEEMEARELRKAISEGVFAPPLSSDLFFDDKENLDGEFTKIAAVEKDLDFVARIATDHVARSKRIEAALKSLKTALGEAFSHSSQVYREIISLETLVAASRPVPTWKRISNSVKPMLSWGVTILTWFLKFLGEIGRIVGFFLPPFLKNLFGWEMLSGQWPTFVFVLHLLALLALRRLFGLYWSFETGLMAWIWPIVLLCVSHPIYSICAWYNREVRYYVLNGWWEGTRSPSLTEFMRRHWWALILLLWIPSLICGMTYWLLRVYL</sequence>
<evidence type="ECO:0000256" key="2">
    <source>
        <dbReference type="SAM" id="Phobius"/>
    </source>
</evidence>
<feature type="transmembrane region" description="Helical" evidence="2">
    <location>
        <begin position="901"/>
        <end position="923"/>
    </location>
</feature>
<feature type="region of interest" description="Disordered" evidence="1">
    <location>
        <begin position="161"/>
        <end position="253"/>
    </location>
</feature>
<dbReference type="AlphaFoldDB" id="A0A0C3BAN5"/>
<gene>
    <name evidence="3" type="ORF">M408DRAFT_86652</name>
</gene>
<accession>A0A0C3BAN5</accession>
<evidence type="ECO:0000313" key="4">
    <source>
        <dbReference type="Proteomes" id="UP000054097"/>
    </source>
</evidence>
<dbReference type="EMBL" id="KN824277">
    <property type="protein sequence ID" value="KIM33880.1"/>
    <property type="molecule type" value="Genomic_DNA"/>
</dbReference>
<dbReference type="Proteomes" id="UP000054097">
    <property type="component" value="Unassembled WGS sequence"/>
</dbReference>
<feature type="region of interest" description="Disordered" evidence="1">
    <location>
        <begin position="517"/>
        <end position="619"/>
    </location>
</feature>
<feature type="compositionally biased region" description="Basic and acidic residues" evidence="1">
    <location>
        <begin position="571"/>
        <end position="583"/>
    </location>
</feature>
<organism evidence="3 4">
    <name type="scientific">Serendipita vermifera MAFF 305830</name>
    <dbReference type="NCBI Taxonomy" id="933852"/>
    <lineage>
        <taxon>Eukaryota</taxon>
        <taxon>Fungi</taxon>
        <taxon>Dikarya</taxon>
        <taxon>Basidiomycota</taxon>
        <taxon>Agaricomycotina</taxon>
        <taxon>Agaricomycetes</taxon>
        <taxon>Sebacinales</taxon>
        <taxon>Serendipitaceae</taxon>
        <taxon>Serendipita</taxon>
    </lineage>
</organism>
<feature type="compositionally biased region" description="Low complexity" evidence="1">
    <location>
        <begin position="76"/>
        <end position="86"/>
    </location>
</feature>
<feature type="transmembrane region" description="Helical" evidence="2">
    <location>
        <begin position="929"/>
        <end position="950"/>
    </location>
</feature>